<dbReference type="Proteomes" id="UP000606172">
    <property type="component" value="Unassembled WGS sequence"/>
</dbReference>
<reference evidence="2" key="1">
    <citation type="submission" date="2021-01" db="EMBL/GenBank/DDBJ databases">
        <title>Whole genome shotgun sequence of Sinosporangium siamense NBRC 109515.</title>
        <authorList>
            <person name="Komaki H."/>
            <person name="Tamura T."/>
        </authorList>
    </citation>
    <scope>NUCLEOTIDE SEQUENCE</scope>
    <source>
        <strain evidence="2">NBRC 109515</strain>
    </source>
</reference>
<evidence type="ECO:0000256" key="1">
    <source>
        <dbReference type="SAM" id="MobiDB-lite"/>
    </source>
</evidence>
<sequence>MRAGRILYVGVTDAPAWGVAQANTLADQRGWTPFAALQAPYSLLNRDIERELLLSVHSGRASTPWRQAVQEVADEVEASPAQGPQALSAARVHVCRVKTPSIIWCSCSKEGRLLVVIGSLGTMAGSSSTSLSPPALPERHAGPGRGLGR</sequence>
<proteinExistence type="predicted"/>
<gene>
    <name evidence="2" type="ORF">Ssi02_69270</name>
</gene>
<organism evidence="2 3">
    <name type="scientific">Sinosporangium siamense</name>
    <dbReference type="NCBI Taxonomy" id="1367973"/>
    <lineage>
        <taxon>Bacteria</taxon>
        <taxon>Bacillati</taxon>
        <taxon>Actinomycetota</taxon>
        <taxon>Actinomycetes</taxon>
        <taxon>Streptosporangiales</taxon>
        <taxon>Streptosporangiaceae</taxon>
        <taxon>Sinosporangium</taxon>
    </lineage>
</organism>
<dbReference type="EMBL" id="BOOW01000049">
    <property type="protein sequence ID" value="GII96696.1"/>
    <property type="molecule type" value="Genomic_DNA"/>
</dbReference>
<evidence type="ECO:0000313" key="3">
    <source>
        <dbReference type="Proteomes" id="UP000606172"/>
    </source>
</evidence>
<comment type="caution">
    <text evidence="2">The sequence shown here is derived from an EMBL/GenBank/DDBJ whole genome shotgun (WGS) entry which is preliminary data.</text>
</comment>
<dbReference type="Gene3D" id="3.20.20.100">
    <property type="entry name" value="NADP-dependent oxidoreductase domain"/>
    <property type="match status" value="1"/>
</dbReference>
<dbReference type="SUPFAM" id="SSF51430">
    <property type="entry name" value="NAD(P)-linked oxidoreductase"/>
    <property type="match status" value="1"/>
</dbReference>
<feature type="region of interest" description="Disordered" evidence="1">
    <location>
        <begin position="127"/>
        <end position="149"/>
    </location>
</feature>
<name>A0A919RMV5_9ACTN</name>
<keyword evidence="3" id="KW-1185">Reference proteome</keyword>
<dbReference type="AlphaFoldDB" id="A0A919RMV5"/>
<dbReference type="InterPro" id="IPR036812">
    <property type="entry name" value="NAD(P)_OxRdtase_dom_sf"/>
</dbReference>
<evidence type="ECO:0000313" key="2">
    <source>
        <dbReference type="EMBL" id="GII96696.1"/>
    </source>
</evidence>
<protein>
    <submittedName>
        <fullName evidence="2">Uncharacterized protein</fullName>
    </submittedName>
</protein>
<accession>A0A919RMV5</accession>